<evidence type="ECO:0000313" key="7">
    <source>
        <dbReference type="EMBL" id="GGK99994.1"/>
    </source>
</evidence>
<feature type="domain" description="Major facilitator superfamily (MFS) profile" evidence="6">
    <location>
        <begin position="19"/>
        <end position="454"/>
    </location>
</feature>
<dbReference type="InterPro" id="IPR036259">
    <property type="entry name" value="MFS_trans_sf"/>
</dbReference>
<evidence type="ECO:0000256" key="3">
    <source>
        <dbReference type="ARBA" id="ARBA00022989"/>
    </source>
</evidence>
<evidence type="ECO:0000259" key="6">
    <source>
        <dbReference type="PROSITE" id="PS50850"/>
    </source>
</evidence>
<feature type="transmembrane region" description="Helical" evidence="5">
    <location>
        <begin position="406"/>
        <end position="425"/>
    </location>
</feature>
<feature type="transmembrane region" description="Helical" evidence="5">
    <location>
        <begin position="147"/>
        <end position="169"/>
    </location>
</feature>
<keyword evidence="4 5" id="KW-0472">Membrane</keyword>
<dbReference type="GO" id="GO:0022857">
    <property type="term" value="F:transmembrane transporter activity"/>
    <property type="evidence" value="ECO:0007669"/>
    <property type="project" value="InterPro"/>
</dbReference>
<feature type="transmembrane region" description="Helical" evidence="5">
    <location>
        <begin position="175"/>
        <end position="195"/>
    </location>
</feature>
<dbReference type="SUPFAM" id="SSF103473">
    <property type="entry name" value="MFS general substrate transporter"/>
    <property type="match status" value="2"/>
</dbReference>
<dbReference type="Gene3D" id="1.20.1720.10">
    <property type="entry name" value="Multidrug resistance protein D"/>
    <property type="match status" value="1"/>
</dbReference>
<dbReference type="PANTHER" id="PTHR42718:SF49">
    <property type="entry name" value="EXPORT PROTEIN"/>
    <property type="match status" value="1"/>
</dbReference>
<keyword evidence="3 5" id="KW-1133">Transmembrane helix</keyword>
<feature type="transmembrane region" description="Helical" evidence="5">
    <location>
        <begin position="431"/>
        <end position="450"/>
    </location>
</feature>
<dbReference type="PANTHER" id="PTHR42718">
    <property type="entry name" value="MAJOR FACILITATOR SUPERFAMILY MULTIDRUG TRANSPORTER MFSC"/>
    <property type="match status" value="1"/>
</dbReference>
<dbReference type="InterPro" id="IPR011701">
    <property type="entry name" value="MFS"/>
</dbReference>
<feature type="transmembrane region" description="Helical" evidence="5">
    <location>
        <begin position="235"/>
        <end position="253"/>
    </location>
</feature>
<keyword evidence="8" id="KW-1185">Reference proteome</keyword>
<feature type="transmembrane region" description="Helical" evidence="5">
    <location>
        <begin position="303"/>
        <end position="324"/>
    </location>
</feature>
<reference evidence="7" key="1">
    <citation type="journal article" date="2014" name="Int. J. Syst. Evol. Microbiol.">
        <title>Complete genome sequence of Corynebacterium casei LMG S-19264T (=DSM 44701T), isolated from a smear-ripened cheese.</title>
        <authorList>
            <consortium name="US DOE Joint Genome Institute (JGI-PGF)"/>
            <person name="Walter F."/>
            <person name="Albersmeier A."/>
            <person name="Kalinowski J."/>
            <person name="Ruckert C."/>
        </authorList>
    </citation>
    <scope>NUCLEOTIDE SEQUENCE</scope>
    <source>
        <strain evidence="7">JCM 13064</strain>
    </source>
</reference>
<feature type="transmembrane region" description="Helical" evidence="5">
    <location>
        <begin position="115"/>
        <end position="135"/>
    </location>
</feature>
<dbReference type="Pfam" id="PF07690">
    <property type="entry name" value="MFS_1"/>
    <property type="match status" value="1"/>
</dbReference>
<dbReference type="Gene3D" id="1.20.1250.20">
    <property type="entry name" value="MFS general substrate transporter like domains"/>
    <property type="match status" value="1"/>
</dbReference>
<dbReference type="CDD" id="cd17321">
    <property type="entry name" value="MFS_MMR_MDR_like"/>
    <property type="match status" value="1"/>
</dbReference>
<evidence type="ECO:0000256" key="2">
    <source>
        <dbReference type="ARBA" id="ARBA00022692"/>
    </source>
</evidence>
<keyword evidence="2 5" id="KW-0812">Transmembrane</keyword>
<dbReference type="PROSITE" id="PS50850">
    <property type="entry name" value="MFS"/>
    <property type="match status" value="1"/>
</dbReference>
<evidence type="ECO:0000256" key="5">
    <source>
        <dbReference type="SAM" id="Phobius"/>
    </source>
</evidence>
<dbReference type="EMBL" id="BMNT01000027">
    <property type="protein sequence ID" value="GGK99994.1"/>
    <property type="molecule type" value="Genomic_DNA"/>
</dbReference>
<protein>
    <submittedName>
        <fullName evidence="7">MFS transporter</fullName>
    </submittedName>
</protein>
<sequence>MSTIAPVVAPPRPAKTRTTLAVLSAAPLLTLLNYTVPVVTVPQTARALGAGPTGPAWIINAISLGLAAVLLVAGAVADDHGRRRTLVLGTAVLSAGAIVAGFAPSTPVFVLARVVQGFASAAVLAASLGMIGHAFPAGPERVRATGLYGSMIGLGIAAGPLISGALATVTSWRAVYWAVAAVAAALAVISHRSLPESRADRPRPVDVPGVVTLSLGLAALVAGVIEGRLGWNRPLVLWALGTGVVLLAVFAVIELRRREPLLDLRLFTRPLFLVANAGALITGFALLGLMTFVPALLQLSHGLTPLGTAAVSTIWSGASFVTALQARRVLPHARARLSAGLALSAVGTLALLGFTTEWSWWKLTVGFVVSGIGMGLVNAALTHLAIESVPSHRAGMGSGANNTARYVGASLGVAVVTSVVGVYGPGDGVNIAIAGSAALALLAALIVPFVRGRH</sequence>
<feature type="transmembrane region" description="Helical" evidence="5">
    <location>
        <begin position="57"/>
        <end position="77"/>
    </location>
</feature>
<name>A0A917RCF7_9ACTN</name>
<dbReference type="Proteomes" id="UP000645217">
    <property type="component" value="Unassembled WGS sequence"/>
</dbReference>
<dbReference type="InterPro" id="IPR020846">
    <property type="entry name" value="MFS_dom"/>
</dbReference>
<accession>A0A917RCF7</accession>
<feature type="transmembrane region" description="Helical" evidence="5">
    <location>
        <begin position="336"/>
        <end position="354"/>
    </location>
</feature>
<dbReference type="RefSeq" id="WP_203968487.1">
    <property type="nucleotide sequence ID" value="NZ_BMNT01000027.1"/>
</dbReference>
<feature type="transmembrane region" description="Helical" evidence="5">
    <location>
        <begin position="207"/>
        <end position="229"/>
    </location>
</feature>
<feature type="transmembrane region" description="Helical" evidence="5">
    <location>
        <begin position="360"/>
        <end position="386"/>
    </location>
</feature>
<organism evidence="7 8">
    <name type="scientific">Sphaerisporangium melleum</name>
    <dbReference type="NCBI Taxonomy" id="321316"/>
    <lineage>
        <taxon>Bacteria</taxon>
        <taxon>Bacillati</taxon>
        <taxon>Actinomycetota</taxon>
        <taxon>Actinomycetes</taxon>
        <taxon>Streptosporangiales</taxon>
        <taxon>Streptosporangiaceae</taxon>
        <taxon>Sphaerisporangium</taxon>
    </lineage>
</organism>
<evidence type="ECO:0000313" key="8">
    <source>
        <dbReference type="Proteomes" id="UP000645217"/>
    </source>
</evidence>
<evidence type="ECO:0000256" key="1">
    <source>
        <dbReference type="ARBA" id="ARBA00004651"/>
    </source>
</evidence>
<feature type="transmembrane region" description="Helical" evidence="5">
    <location>
        <begin position="86"/>
        <end position="103"/>
    </location>
</feature>
<comment type="caution">
    <text evidence="7">The sequence shown here is derived from an EMBL/GenBank/DDBJ whole genome shotgun (WGS) entry which is preliminary data.</text>
</comment>
<evidence type="ECO:0000256" key="4">
    <source>
        <dbReference type="ARBA" id="ARBA00023136"/>
    </source>
</evidence>
<gene>
    <name evidence="7" type="ORF">GCM10007964_47660</name>
</gene>
<comment type="subcellular location">
    <subcellularLocation>
        <location evidence="1">Cell membrane</location>
        <topology evidence="1">Multi-pass membrane protein</topology>
    </subcellularLocation>
</comment>
<dbReference type="GO" id="GO:0005886">
    <property type="term" value="C:plasma membrane"/>
    <property type="evidence" value="ECO:0007669"/>
    <property type="project" value="UniProtKB-SubCell"/>
</dbReference>
<reference evidence="7" key="2">
    <citation type="submission" date="2020-09" db="EMBL/GenBank/DDBJ databases">
        <authorList>
            <person name="Sun Q."/>
            <person name="Ohkuma M."/>
        </authorList>
    </citation>
    <scope>NUCLEOTIDE SEQUENCE</scope>
    <source>
        <strain evidence="7">JCM 13064</strain>
    </source>
</reference>
<dbReference type="AlphaFoldDB" id="A0A917RCF7"/>
<dbReference type="PRINTS" id="PR01036">
    <property type="entry name" value="TCRTETB"/>
</dbReference>
<feature type="transmembrane region" description="Helical" evidence="5">
    <location>
        <begin position="273"/>
        <end position="297"/>
    </location>
</feature>
<proteinExistence type="predicted"/>